<dbReference type="SUPFAM" id="SSF53335">
    <property type="entry name" value="S-adenosyl-L-methionine-dependent methyltransferases"/>
    <property type="match status" value="1"/>
</dbReference>
<dbReference type="GO" id="GO:0032259">
    <property type="term" value="P:methylation"/>
    <property type="evidence" value="ECO:0007669"/>
    <property type="project" value="UniProtKB-KW"/>
</dbReference>
<dbReference type="SUPFAM" id="SSF46785">
    <property type="entry name" value="Winged helix' DNA-binding domain"/>
    <property type="match status" value="1"/>
</dbReference>
<feature type="non-terminal residue" evidence="10">
    <location>
        <position position="1"/>
    </location>
</feature>
<evidence type="ECO:0000256" key="2">
    <source>
        <dbReference type="ARBA" id="ARBA00022630"/>
    </source>
</evidence>
<evidence type="ECO:0000256" key="1">
    <source>
        <dbReference type="ARBA" id="ARBA00022603"/>
    </source>
</evidence>
<dbReference type="PANTHER" id="PTHR32332:SF20">
    <property type="entry name" value="2-NITROPROPANE DIOXYGENASE-LIKE PROTEIN"/>
    <property type="match status" value="1"/>
</dbReference>
<organism evidence="10 11">
    <name type="scientific">Symbiodinium necroappetens</name>
    <dbReference type="NCBI Taxonomy" id="1628268"/>
    <lineage>
        <taxon>Eukaryota</taxon>
        <taxon>Sar</taxon>
        <taxon>Alveolata</taxon>
        <taxon>Dinophyceae</taxon>
        <taxon>Suessiales</taxon>
        <taxon>Symbiodiniaceae</taxon>
        <taxon>Symbiodinium</taxon>
    </lineage>
</organism>
<dbReference type="SUPFAM" id="SSF51412">
    <property type="entry name" value="Inosine monophosphate dehydrogenase (IMPDH)"/>
    <property type="match status" value="1"/>
</dbReference>
<evidence type="ECO:0000256" key="6">
    <source>
        <dbReference type="ARBA" id="ARBA00023002"/>
    </source>
</evidence>
<reference evidence="10" key="1">
    <citation type="submission" date="2021-02" db="EMBL/GenBank/DDBJ databases">
        <authorList>
            <person name="Dougan E. K."/>
            <person name="Rhodes N."/>
            <person name="Thang M."/>
            <person name="Chan C."/>
        </authorList>
    </citation>
    <scope>NUCLEOTIDE SEQUENCE</scope>
</reference>
<dbReference type="Proteomes" id="UP000601435">
    <property type="component" value="Unassembled WGS sequence"/>
</dbReference>
<keyword evidence="1" id="KW-0489">Methyltransferase</keyword>
<dbReference type="SUPFAM" id="SSF55681">
    <property type="entry name" value="Class II aaRS and biotin synthetases"/>
    <property type="match status" value="1"/>
</dbReference>
<evidence type="ECO:0000256" key="4">
    <source>
        <dbReference type="ARBA" id="ARBA00022679"/>
    </source>
</evidence>
<keyword evidence="11" id="KW-1185">Reference proteome</keyword>
<dbReference type="Pfam" id="PF03060">
    <property type="entry name" value="NMO"/>
    <property type="match status" value="1"/>
</dbReference>
<dbReference type="InterPro" id="IPR012348">
    <property type="entry name" value="RNR-like"/>
</dbReference>
<dbReference type="Gene3D" id="1.10.1200.10">
    <property type="entry name" value="ACP-like"/>
    <property type="match status" value="1"/>
</dbReference>
<evidence type="ECO:0000256" key="3">
    <source>
        <dbReference type="ARBA" id="ARBA00022643"/>
    </source>
</evidence>
<gene>
    <name evidence="10" type="primary">aziB2</name>
    <name evidence="10" type="ORF">SNEC2469_LOCUS3841</name>
</gene>
<evidence type="ECO:0000256" key="5">
    <source>
        <dbReference type="ARBA" id="ARBA00022691"/>
    </source>
</evidence>
<keyword evidence="6" id="KW-0560">Oxidoreductase</keyword>
<dbReference type="Gene3D" id="1.10.620.20">
    <property type="entry name" value="Ribonucleotide Reductase, subunit A"/>
    <property type="match status" value="1"/>
</dbReference>
<feature type="domain" description="O-methyltransferase C-terminal" evidence="8">
    <location>
        <begin position="1099"/>
        <end position="1284"/>
    </location>
</feature>
<feature type="region of interest" description="Disordered" evidence="7">
    <location>
        <begin position="369"/>
        <end position="389"/>
    </location>
</feature>
<evidence type="ECO:0000313" key="11">
    <source>
        <dbReference type="Proteomes" id="UP000601435"/>
    </source>
</evidence>
<feature type="compositionally biased region" description="Basic and acidic residues" evidence="7">
    <location>
        <begin position="369"/>
        <end position="378"/>
    </location>
</feature>
<name>A0A812L292_9DINO</name>
<dbReference type="Gene3D" id="1.10.10.10">
    <property type="entry name" value="Winged helix-like DNA-binding domain superfamily/Winged helix DNA-binding domain"/>
    <property type="match status" value="1"/>
</dbReference>
<accession>A0A812L292</accession>
<dbReference type="GO" id="GO:0008171">
    <property type="term" value="F:O-methyltransferase activity"/>
    <property type="evidence" value="ECO:0007669"/>
    <property type="project" value="InterPro"/>
</dbReference>
<proteinExistence type="predicted"/>
<dbReference type="InterPro" id="IPR016461">
    <property type="entry name" value="COMT-like"/>
</dbReference>
<keyword evidence="2" id="KW-0285">Flavoprotein</keyword>
<protein>
    <submittedName>
        <fullName evidence="10">AziB2 protein</fullName>
    </submittedName>
</protein>
<feature type="domain" description="O-methyltransferase dimerisation" evidence="9">
    <location>
        <begin position="985"/>
        <end position="1058"/>
    </location>
</feature>
<evidence type="ECO:0000259" key="9">
    <source>
        <dbReference type="Pfam" id="PF08100"/>
    </source>
</evidence>
<dbReference type="CDD" id="cd02440">
    <property type="entry name" value="AdoMet_MTases"/>
    <property type="match status" value="1"/>
</dbReference>
<dbReference type="Pfam" id="PF08100">
    <property type="entry name" value="Dimerisation"/>
    <property type="match status" value="1"/>
</dbReference>
<keyword evidence="5" id="KW-0949">S-adenosyl-L-methionine</keyword>
<dbReference type="Gene3D" id="3.30.930.10">
    <property type="entry name" value="Bira Bifunctional Protein, Domain 2"/>
    <property type="match status" value="1"/>
</dbReference>
<dbReference type="InterPro" id="IPR036736">
    <property type="entry name" value="ACP-like_sf"/>
</dbReference>
<dbReference type="InterPro" id="IPR013785">
    <property type="entry name" value="Aldolase_TIM"/>
</dbReference>
<dbReference type="EMBL" id="CAJNJA010008258">
    <property type="protein sequence ID" value="CAE7234563.1"/>
    <property type="molecule type" value="Genomic_DNA"/>
</dbReference>
<sequence>MQVETANDPSTAAFSRAVDRLVNLSIDNYYNPYRQFDWVDSIGDDAWWMSPSLMTIHGTELETELSEAQRKLLSKWESINFYSLNVHGIRELMNAVIDRIHTPGYEVPSEFFHHFVGEENEHMWFFAHFCLKYGGKLYPDRQVKFDSQLDPEVETFLVFARITIFEEIVDYFNARMGKDRSLAETIQQINEMHHVDESRHIAFGRKLLTLLYDRLRASRSPEELREIEAYLRRYMVASMRQFYSVEVYRDAGLDQPFKLRQRLLADPRRAELDELALKRTTGFLAQTMTDAALAAQTDQQLDAVLEWLHAKNPDAGEIGMQVDLIENRLVDSLDFMEFVLLLEEISGRENLIDQLSVDHFRTLASIREQQNERKREMTTDPTARAAAPHDHGYWAAPDGLATLGPELVEVRDLLETRIRDWAAEIGGAEMVYPPLLRVADLEKIDYFANFPHLGMIVSHIGEEHLERVAEGAGHHDCIHAAQLADAGLVLPSAACYGVYFHLQDRVLSRSQYITTVVRCFRKEAAYDRLRRLLGFSMREIVCVGTREDVLAHLKTFREKIADYAGRIGLPLKIEAASDPFFSKDAARTAMQQLFPVKEEFVFDGDLAIASVNFHRNFFGERCNIKLTDGSPVFTGCVAFGLERWLQALVEHYEGDFADIRAALAAGMGGVAGPPLVAAVANAGAAGIVGLYKHKPEEIRALIAQTRQRTERVFGINLVPEVVDEAVLAEQVKAVLAEPSCRPFITFFGLAPSAVCDLARAAGRPLLVQVGSLEEARTAVARGAQALILQGHGAGGHHLGTASTQALLAAVRADDLGVPLVVAGGIGSGAEFVRYRRQGAAGALCGTLFICARESWAHPAFKQRVIAAEPRDTMISSLFEIGWPGRPHRVLHNRLTRAEAPLPRSFIGRTEYFGRPYPVPRYSAAVPTVFTQGKVEEMAMYCGTSCRDIEREAGAAEIVAAFAKATLTAEGGRPVDLQFLQLTNSAFKYWECQPLFTLAATDVFDLLAEGPRTAEEIVAARGLDPVVGRGLLDAGVALKLLTKEGERYANSPSATRFLTRGSPDCLLHWVRVMGRWAAPWARLTEVARSGRNAESQGLRLGQDPAYMRDFILGMHEYASFSADQLADHVDLAGAERLIDVGGGAGTYALALLRAYPELRAEVLDLEPVLAITREVAEAAGLSQRMSTAAVDYMSDPFGPDGAADAVLLSNVLHQEAPEVCHSMLARALAAVKPGGQVVIQGHFLNDDRISPTFTTLHNLSAFILWEGGQSYTAAEMIEIAGGAGLAELSCEAVGKTGLSV</sequence>
<dbReference type="GO" id="GO:0046983">
    <property type="term" value="F:protein dimerization activity"/>
    <property type="evidence" value="ECO:0007669"/>
    <property type="project" value="InterPro"/>
</dbReference>
<comment type="caution">
    <text evidence="10">The sequence shown here is derived from an EMBL/GenBank/DDBJ whole genome shotgun (WGS) entry which is preliminary data.</text>
</comment>
<dbReference type="SUPFAM" id="SSF47240">
    <property type="entry name" value="Ferritin-like"/>
    <property type="match status" value="1"/>
</dbReference>
<dbReference type="Gene3D" id="3.40.50.150">
    <property type="entry name" value="Vaccinia Virus protein VP39"/>
    <property type="match status" value="1"/>
</dbReference>
<evidence type="ECO:0000259" key="8">
    <source>
        <dbReference type="Pfam" id="PF00891"/>
    </source>
</evidence>
<dbReference type="PANTHER" id="PTHR32332">
    <property type="entry name" value="2-NITROPROPANE DIOXYGENASE"/>
    <property type="match status" value="1"/>
</dbReference>
<dbReference type="InterPro" id="IPR004136">
    <property type="entry name" value="NMO"/>
</dbReference>
<dbReference type="SUPFAM" id="SSF47336">
    <property type="entry name" value="ACP-like"/>
    <property type="match status" value="1"/>
</dbReference>
<evidence type="ECO:0000313" key="10">
    <source>
        <dbReference type="EMBL" id="CAE7234563.1"/>
    </source>
</evidence>
<dbReference type="InterPro" id="IPR009078">
    <property type="entry name" value="Ferritin-like_SF"/>
</dbReference>
<dbReference type="PROSITE" id="PS51683">
    <property type="entry name" value="SAM_OMT_II"/>
    <property type="match status" value="1"/>
</dbReference>
<evidence type="ECO:0000256" key="7">
    <source>
        <dbReference type="SAM" id="MobiDB-lite"/>
    </source>
</evidence>
<dbReference type="Pfam" id="PF00891">
    <property type="entry name" value="Methyltransf_2"/>
    <property type="match status" value="1"/>
</dbReference>
<dbReference type="InterPro" id="IPR036388">
    <property type="entry name" value="WH-like_DNA-bd_sf"/>
</dbReference>
<dbReference type="GO" id="GO:0018580">
    <property type="term" value="F:nitronate monooxygenase activity"/>
    <property type="evidence" value="ECO:0007669"/>
    <property type="project" value="InterPro"/>
</dbReference>
<keyword evidence="4" id="KW-0808">Transferase</keyword>
<dbReference type="InterPro" id="IPR012967">
    <property type="entry name" value="COMT_dimerisation"/>
</dbReference>
<dbReference type="CDD" id="cd04730">
    <property type="entry name" value="NPD_like"/>
    <property type="match status" value="1"/>
</dbReference>
<dbReference type="InterPro" id="IPR029063">
    <property type="entry name" value="SAM-dependent_MTases_sf"/>
</dbReference>
<dbReference type="Gene3D" id="3.20.20.70">
    <property type="entry name" value="Aldolase class I"/>
    <property type="match status" value="1"/>
</dbReference>
<dbReference type="InterPro" id="IPR001077">
    <property type="entry name" value="COMT_C"/>
</dbReference>
<dbReference type="InterPro" id="IPR036390">
    <property type="entry name" value="WH_DNA-bd_sf"/>
</dbReference>
<dbReference type="Pfam" id="PF11583">
    <property type="entry name" value="AurF"/>
    <property type="match status" value="1"/>
</dbReference>
<dbReference type="InterPro" id="IPR045864">
    <property type="entry name" value="aa-tRNA-synth_II/BPL/LPL"/>
</dbReference>
<dbReference type="OrthoDB" id="1606438at2759"/>
<keyword evidence="3" id="KW-0288">FMN</keyword>
<dbReference type="InterPro" id="IPR025859">
    <property type="entry name" value="AurF/CmlI"/>
</dbReference>